<accession>A0AAV1X281</accession>
<keyword evidence="5 9" id="KW-0378">Hydrolase</keyword>
<evidence type="ECO:0000256" key="1">
    <source>
        <dbReference type="ARBA" id="ARBA00004191"/>
    </source>
</evidence>
<comment type="subcellular location">
    <subcellularLocation>
        <location evidence="1">Secreted</location>
        <location evidence="1">Cell wall</location>
    </subcellularLocation>
</comment>
<gene>
    <name evidence="11" type="ORF">LLUT_LOCUS16147</name>
</gene>
<evidence type="ECO:0000256" key="7">
    <source>
        <dbReference type="ARBA" id="ARBA00023316"/>
    </source>
</evidence>
<feature type="chain" id="PRO_5043415863" description="Polygalacturonase" evidence="10">
    <location>
        <begin position="18"/>
        <end position="390"/>
    </location>
</feature>
<evidence type="ECO:0000256" key="10">
    <source>
        <dbReference type="SAM" id="SignalP"/>
    </source>
</evidence>
<comment type="caution">
    <text evidence="11">The sequence shown here is derived from an EMBL/GenBank/DDBJ whole genome shotgun (WGS) entry which is preliminary data.</text>
</comment>
<keyword evidence="7" id="KW-0961">Cell wall biogenesis/degradation</keyword>
<evidence type="ECO:0000313" key="12">
    <source>
        <dbReference type="Proteomes" id="UP001497480"/>
    </source>
</evidence>
<keyword evidence="6 9" id="KW-0326">Glycosidase</keyword>
<feature type="active site" evidence="8">
    <location>
        <position position="233"/>
    </location>
</feature>
<dbReference type="FunFam" id="2.160.20.10:FF:000004">
    <property type="entry name" value="Pectin lyase-like superfamily protein"/>
    <property type="match status" value="1"/>
</dbReference>
<feature type="signal peptide" evidence="10">
    <location>
        <begin position="1"/>
        <end position="17"/>
    </location>
</feature>
<evidence type="ECO:0000313" key="11">
    <source>
        <dbReference type="EMBL" id="CAL0315087.1"/>
    </source>
</evidence>
<dbReference type="EMBL" id="CAXHTB010000011">
    <property type="protein sequence ID" value="CAL0315087.1"/>
    <property type="molecule type" value="Genomic_DNA"/>
</dbReference>
<dbReference type="Pfam" id="PF00295">
    <property type="entry name" value="Glyco_hydro_28"/>
    <property type="match status" value="1"/>
</dbReference>
<dbReference type="InterPro" id="IPR000743">
    <property type="entry name" value="Glyco_hydro_28"/>
</dbReference>
<name>A0AAV1X281_LUPLU</name>
<protein>
    <recommendedName>
        <fullName evidence="13">Polygalacturonase</fullName>
    </recommendedName>
</protein>
<reference evidence="11 12" key="1">
    <citation type="submission" date="2024-03" db="EMBL/GenBank/DDBJ databases">
        <authorList>
            <person name="Martinez-Hernandez J."/>
        </authorList>
    </citation>
    <scope>NUCLEOTIDE SEQUENCE [LARGE SCALE GENOMIC DNA]</scope>
</reference>
<dbReference type="PROSITE" id="PS00502">
    <property type="entry name" value="POLYGALACTURONASE"/>
    <property type="match status" value="1"/>
</dbReference>
<dbReference type="AlphaFoldDB" id="A0AAV1X281"/>
<dbReference type="SMART" id="SM00710">
    <property type="entry name" value="PbH1"/>
    <property type="match status" value="6"/>
</dbReference>
<keyword evidence="3" id="KW-0134">Cell wall</keyword>
<sequence length="390" mass="42488">MARWVILMCLLLSIVEARGRRNGNVFDVRDYNALASGNTDDTKAFMSAWKDACKTEGKTTFVIPSGTYMLNPIVFSGPCNGQITFELKGTLTAPTNNPSSDTTWINFRYLDHITVNGGGKLDGQGTSAWGRKNGNPLLMGLGFAFVNNSNVNNIQSVNSQNAHISMYQCENITLSHITITAPSNSPNTDGIKMAKSKGININDVHIATGDDCIAMITGTKNVNISNVYCGPGHGISVGSFGSNTDEFDIQDIYVKSCTFNATSHGVRIKTWPTALTHPLKASNIVYEDITIVDVSLPISIDQEYCPSNKCGKKVSSGVKISNISYRNIKGTSKGDVAIAFKCSESNPCQNISLENIDLKRKRPRRHRTLKNLCFNVRGASRGIQEPKACW</sequence>
<dbReference type="InterPro" id="IPR006626">
    <property type="entry name" value="PbH1"/>
</dbReference>
<dbReference type="InterPro" id="IPR012334">
    <property type="entry name" value="Pectin_lyas_fold"/>
</dbReference>
<dbReference type="GO" id="GO:0004650">
    <property type="term" value="F:polygalacturonase activity"/>
    <property type="evidence" value="ECO:0007669"/>
    <property type="project" value="InterPro"/>
</dbReference>
<dbReference type="GO" id="GO:0071555">
    <property type="term" value="P:cell wall organization"/>
    <property type="evidence" value="ECO:0007669"/>
    <property type="project" value="UniProtKB-KW"/>
</dbReference>
<dbReference type="SUPFAM" id="SSF51126">
    <property type="entry name" value="Pectin lyase-like"/>
    <property type="match status" value="1"/>
</dbReference>
<dbReference type="PANTHER" id="PTHR31375">
    <property type="match status" value="1"/>
</dbReference>
<keyword evidence="10" id="KW-0732">Signal</keyword>
<evidence type="ECO:0000256" key="5">
    <source>
        <dbReference type="ARBA" id="ARBA00022801"/>
    </source>
</evidence>
<evidence type="ECO:0000256" key="8">
    <source>
        <dbReference type="PROSITE-ProRule" id="PRU10052"/>
    </source>
</evidence>
<keyword evidence="12" id="KW-1185">Reference proteome</keyword>
<proteinExistence type="inferred from homology"/>
<dbReference type="Gene3D" id="2.160.20.10">
    <property type="entry name" value="Single-stranded right-handed beta-helix, Pectin lyase-like"/>
    <property type="match status" value="1"/>
</dbReference>
<organism evidence="11 12">
    <name type="scientific">Lupinus luteus</name>
    <name type="common">European yellow lupine</name>
    <dbReference type="NCBI Taxonomy" id="3873"/>
    <lineage>
        <taxon>Eukaryota</taxon>
        <taxon>Viridiplantae</taxon>
        <taxon>Streptophyta</taxon>
        <taxon>Embryophyta</taxon>
        <taxon>Tracheophyta</taxon>
        <taxon>Spermatophyta</taxon>
        <taxon>Magnoliopsida</taxon>
        <taxon>eudicotyledons</taxon>
        <taxon>Gunneridae</taxon>
        <taxon>Pentapetalae</taxon>
        <taxon>rosids</taxon>
        <taxon>fabids</taxon>
        <taxon>Fabales</taxon>
        <taxon>Fabaceae</taxon>
        <taxon>Papilionoideae</taxon>
        <taxon>50 kb inversion clade</taxon>
        <taxon>genistoids sensu lato</taxon>
        <taxon>core genistoids</taxon>
        <taxon>Genisteae</taxon>
        <taxon>Lupinus</taxon>
    </lineage>
</organism>
<evidence type="ECO:0000256" key="6">
    <source>
        <dbReference type="ARBA" id="ARBA00023295"/>
    </source>
</evidence>
<comment type="similarity">
    <text evidence="2 9">Belongs to the glycosyl hydrolase 28 family.</text>
</comment>
<evidence type="ECO:0000256" key="4">
    <source>
        <dbReference type="ARBA" id="ARBA00022525"/>
    </source>
</evidence>
<evidence type="ECO:0000256" key="2">
    <source>
        <dbReference type="ARBA" id="ARBA00008834"/>
    </source>
</evidence>
<evidence type="ECO:0008006" key="13">
    <source>
        <dbReference type="Google" id="ProtNLM"/>
    </source>
</evidence>
<dbReference type="InterPro" id="IPR011050">
    <property type="entry name" value="Pectin_lyase_fold/virulence"/>
</dbReference>
<keyword evidence="4" id="KW-0964">Secreted</keyword>
<dbReference type="Proteomes" id="UP001497480">
    <property type="component" value="Unassembled WGS sequence"/>
</dbReference>
<evidence type="ECO:0000256" key="3">
    <source>
        <dbReference type="ARBA" id="ARBA00022512"/>
    </source>
</evidence>
<evidence type="ECO:0000256" key="9">
    <source>
        <dbReference type="RuleBase" id="RU361169"/>
    </source>
</evidence>
<dbReference type="GO" id="GO:0005975">
    <property type="term" value="P:carbohydrate metabolic process"/>
    <property type="evidence" value="ECO:0007669"/>
    <property type="project" value="InterPro"/>
</dbReference>